<keyword evidence="1" id="KW-1133">Transmembrane helix</keyword>
<gene>
    <name evidence="2" type="ORF">MENT_LOCUS3804</name>
</gene>
<keyword evidence="1" id="KW-0812">Transmembrane</keyword>
<feature type="transmembrane region" description="Helical" evidence="1">
    <location>
        <begin position="392"/>
        <end position="408"/>
    </location>
</feature>
<sequence length="409" mass="47688">MSAQFFECVKFTMAFVLDFAMKKMCESQCITKIFLMATSSSSLLLLPSQQQNINYFKIKNKIIFPKYFILRLLKIILRFLSFSKYFLFYSFNISFVFSVNNNQPKMNCDLEKAEACFTQLFEQLPICLDKKHNGEIAFRCHHFNVLDICFGDNQIRCLPAAIGTAARIAYQKRVDGCLLAAKVDEGKPLEEQKSGPGGRQAAGLLASPSELQFISLFGYLQTQCRPRRRIQNEGGNERSGNRRSHFRSEQLNNHYIIANCSDSYIDEIIGDCETEMKKRQPSPYMELERHKLLRLKLDISSKLLQFPETRPEDECMMVRSVFSDIFLIHQRFCFHTTVTRCLCERYQFERTCGIQCANLEAYGLPLNRKLLWTDFRGFLSGSENIKWKKVEILIFLFISFYLWIFCIIN</sequence>
<name>A0A6V7TS46_MELEN</name>
<keyword evidence="1" id="KW-0472">Membrane</keyword>
<proteinExistence type="predicted"/>
<evidence type="ECO:0000313" key="2">
    <source>
        <dbReference type="EMBL" id="CAD2132814.1"/>
    </source>
</evidence>
<organism evidence="2 3">
    <name type="scientific">Meloidogyne enterolobii</name>
    <name type="common">Root-knot nematode worm</name>
    <name type="synonym">Meloidogyne mayaguensis</name>
    <dbReference type="NCBI Taxonomy" id="390850"/>
    <lineage>
        <taxon>Eukaryota</taxon>
        <taxon>Metazoa</taxon>
        <taxon>Ecdysozoa</taxon>
        <taxon>Nematoda</taxon>
        <taxon>Chromadorea</taxon>
        <taxon>Rhabditida</taxon>
        <taxon>Tylenchina</taxon>
        <taxon>Tylenchomorpha</taxon>
        <taxon>Tylenchoidea</taxon>
        <taxon>Meloidogynidae</taxon>
        <taxon>Meloidogyninae</taxon>
        <taxon>Meloidogyne</taxon>
    </lineage>
</organism>
<dbReference type="OrthoDB" id="5791138at2759"/>
<evidence type="ECO:0000313" key="3">
    <source>
        <dbReference type="Proteomes" id="UP000580250"/>
    </source>
</evidence>
<comment type="caution">
    <text evidence="2">The sequence shown here is derived from an EMBL/GenBank/DDBJ whole genome shotgun (WGS) entry which is preliminary data.</text>
</comment>
<evidence type="ECO:0000256" key="1">
    <source>
        <dbReference type="SAM" id="Phobius"/>
    </source>
</evidence>
<reference evidence="2 3" key="1">
    <citation type="submission" date="2020-08" db="EMBL/GenBank/DDBJ databases">
        <authorList>
            <person name="Koutsovoulos G."/>
            <person name="Danchin GJ E."/>
        </authorList>
    </citation>
    <scope>NUCLEOTIDE SEQUENCE [LARGE SCALE GENOMIC DNA]</scope>
</reference>
<dbReference type="EMBL" id="CAJEWN010000012">
    <property type="protein sequence ID" value="CAD2132814.1"/>
    <property type="molecule type" value="Genomic_DNA"/>
</dbReference>
<protein>
    <submittedName>
        <fullName evidence="2">Uncharacterized protein</fullName>
    </submittedName>
</protein>
<feature type="transmembrane region" description="Helical" evidence="1">
    <location>
        <begin position="75"/>
        <end position="97"/>
    </location>
</feature>
<dbReference type="Proteomes" id="UP000580250">
    <property type="component" value="Unassembled WGS sequence"/>
</dbReference>
<accession>A0A6V7TS46</accession>
<dbReference type="AlphaFoldDB" id="A0A6V7TS46"/>